<organism evidence="2 3">
    <name type="scientific">Panagrolaimus davidi</name>
    <dbReference type="NCBI Taxonomy" id="227884"/>
    <lineage>
        <taxon>Eukaryota</taxon>
        <taxon>Metazoa</taxon>
        <taxon>Ecdysozoa</taxon>
        <taxon>Nematoda</taxon>
        <taxon>Chromadorea</taxon>
        <taxon>Rhabditida</taxon>
        <taxon>Tylenchina</taxon>
        <taxon>Panagrolaimomorpha</taxon>
        <taxon>Panagrolaimoidea</taxon>
        <taxon>Panagrolaimidae</taxon>
        <taxon>Panagrolaimus</taxon>
    </lineage>
</organism>
<keyword evidence="1" id="KW-0175">Coiled coil</keyword>
<dbReference type="AlphaFoldDB" id="A0A914PFT2"/>
<evidence type="ECO:0000256" key="1">
    <source>
        <dbReference type="SAM" id="Coils"/>
    </source>
</evidence>
<evidence type="ECO:0000313" key="3">
    <source>
        <dbReference type="WBParaSite" id="PDA_v2.g17128.t1"/>
    </source>
</evidence>
<name>A0A914PFT2_9BILA</name>
<feature type="coiled-coil region" evidence="1">
    <location>
        <begin position="34"/>
        <end position="131"/>
    </location>
</feature>
<dbReference type="WBParaSite" id="PDA_v2.g17128.t1">
    <property type="protein sequence ID" value="PDA_v2.g17128.t1"/>
    <property type="gene ID" value="PDA_v2.g17128"/>
</dbReference>
<sequence>MTNFELEASKLKIEKPQFKLQNLEDIVKIDAQVMEDWKSKYEELKEENFNYLKQINDIRTKNDALQQQVDGLQKRIQTITAHKESFIEAVNDLTSSKSAREQTETELSLAAEKLQNFKEEMQRKFREQQEEYD</sequence>
<reference evidence="3" key="1">
    <citation type="submission" date="2022-11" db="UniProtKB">
        <authorList>
            <consortium name="WormBaseParasite"/>
        </authorList>
    </citation>
    <scope>IDENTIFICATION</scope>
</reference>
<protein>
    <submittedName>
        <fullName evidence="3">Uncharacterized protein</fullName>
    </submittedName>
</protein>
<dbReference type="Proteomes" id="UP000887578">
    <property type="component" value="Unplaced"/>
</dbReference>
<keyword evidence="2" id="KW-1185">Reference proteome</keyword>
<evidence type="ECO:0000313" key="2">
    <source>
        <dbReference type="Proteomes" id="UP000887578"/>
    </source>
</evidence>
<accession>A0A914PFT2</accession>
<proteinExistence type="predicted"/>